<evidence type="ECO:0000313" key="7">
    <source>
        <dbReference type="Proteomes" id="UP000321805"/>
    </source>
</evidence>
<comment type="subunit">
    <text evidence="5">Homodimer; the beta-strands of each monomer intercalate to form a hydrophobic core, while the alpha-helices form wings that extend away from the core.</text>
</comment>
<dbReference type="HAMAP" id="MF_00167">
    <property type="entry name" value="CsrA"/>
    <property type="match status" value="1"/>
</dbReference>
<keyword evidence="5" id="KW-1005">Bacterial flagellum biogenesis</keyword>
<evidence type="ECO:0000256" key="3">
    <source>
        <dbReference type="ARBA" id="ARBA00022845"/>
    </source>
</evidence>
<evidence type="ECO:0000256" key="4">
    <source>
        <dbReference type="ARBA" id="ARBA00022884"/>
    </source>
</evidence>
<gene>
    <name evidence="5 6" type="primary">csrA</name>
    <name evidence="6" type="ORF">FSW04_03935</name>
</gene>
<sequence>MLIITRRPGEKIMVGDDVVVEIIEVSGSSVRIGIAAPKSIPVYREEIWAAVQAENRAAAASDVAQLPDDVPTPSKKS</sequence>
<dbReference type="Pfam" id="PF02599">
    <property type="entry name" value="CsrA"/>
    <property type="match status" value="1"/>
</dbReference>
<evidence type="ECO:0000256" key="2">
    <source>
        <dbReference type="ARBA" id="ARBA00022491"/>
    </source>
</evidence>
<dbReference type="GO" id="GO:0045947">
    <property type="term" value="P:negative regulation of translational initiation"/>
    <property type="evidence" value="ECO:0007669"/>
    <property type="project" value="UniProtKB-UniRule"/>
</dbReference>
<keyword evidence="1 5" id="KW-0963">Cytoplasm</keyword>
<dbReference type="NCBIfam" id="NF002469">
    <property type="entry name" value="PRK01712.1"/>
    <property type="match status" value="1"/>
</dbReference>
<proteinExistence type="inferred from homology"/>
<dbReference type="GO" id="GO:0048027">
    <property type="term" value="F:mRNA 5'-UTR binding"/>
    <property type="evidence" value="ECO:0007669"/>
    <property type="project" value="UniProtKB-UniRule"/>
</dbReference>
<keyword evidence="3 5" id="KW-0810">Translation regulation</keyword>
<dbReference type="PANTHER" id="PTHR34984:SF1">
    <property type="entry name" value="CARBON STORAGE REGULATOR"/>
    <property type="match status" value="1"/>
</dbReference>
<dbReference type="AlphaFoldDB" id="A0A5B8U1G5"/>
<dbReference type="FunFam" id="2.60.40.4380:FF:000002">
    <property type="entry name" value="Translational regulator CsrA"/>
    <property type="match status" value="1"/>
</dbReference>
<evidence type="ECO:0000313" key="6">
    <source>
        <dbReference type="EMBL" id="QEC46817.1"/>
    </source>
</evidence>
<comment type="function">
    <text evidence="5">A translational regulator that binds mRNA to regulate translation initiation and/or mRNA stability. Usually binds in the 5'-UTR at or near the Shine-Dalgarno sequence preventing ribosome-binding, thus repressing translation. Its main target seems to be the major flagellin gene, while its function is anatagonized by FliW.</text>
</comment>
<dbReference type="RefSeq" id="WP_146916472.1">
    <property type="nucleotide sequence ID" value="NZ_CP042430.1"/>
</dbReference>
<dbReference type="GO" id="GO:0006109">
    <property type="term" value="P:regulation of carbohydrate metabolic process"/>
    <property type="evidence" value="ECO:0007669"/>
    <property type="project" value="InterPro"/>
</dbReference>
<dbReference type="InterPro" id="IPR003751">
    <property type="entry name" value="CsrA"/>
</dbReference>
<protein>
    <recommendedName>
        <fullName evidence="5">Translational regulator CsrA</fullName>
    </recommendedName>
</protein>
<accession>A0A5B8U1G5</accession>
<comment type="similarity">
    <text evidence="5">Belongs to the CsrA/RsmA family.</text>
</comment>
<evidence type="ECO:0000256" key="1">
    <source>
        <dbReference type="ARBA" id="ARBA00022490"/>
    </source>
</evidence>
<organism evidence="6 7">
    <name type="scientific">Baekduia soli</name>
    <dbReference type="NCBI Taxonomy" id="496014"/>
    <lineage>
        <taxon>Bacteria</taxon>
        <taxon>Bacillati</taxon>
        <taxon>Actinomycetota</taxon>
        <taxon>Thermoleophilia</taxon>
        <taxon>Solirubrobacterales</taxon>
        <taxon>Baekduiaceae</taxon>
        <taxon>Baekduia</taxon>
    </lineage>
</organism>
<dbReference type="Gene3D" id="2.60.40.4380">
    <property type="entry name" value="Translational regulator CsrA"/>
    <property type="match status" value="1"/>
</dbReference>
<dbReference type="EMBL" id="CP042430">
    <property type="protein sequence ID" value="QEC46817.1"/>
    <property type="molecule type" value="Genomic_DNA"/>
</dbReference>
<dbReference type="NCBIfam" id="TIGR00202">
    <property type="entry name" value="csrA"/>
    <property type="match status" value="1"/>
</dbReference>
<name>A0A5B8U1G5_9ACTN</name>
<dbReference type="GO" id="GO:0044781">
    <property type="term" value="P:bacterial-type flagellum organization"/>
    <property type="evidence" value="ECO:0007669"/>
    <property type="project" value="UniProtKB-KW"/>
</dbReference>
<dbReference type="Proteomes" id="UP000321805">
    <property type="component" value="Chromosome"/>
</dbReference>
<reference evidence="6 7" key="1">
    <citation type="journal article" date="2018" name="J. Microbiol.">
        <title>Baekduia soli gen. nov., sp. nov., a novel bacterium isolated from the soil of Baekdu Mountain and proposal of a novel family name, Baekduiaceae fam. nov.</title>
        <authorList>
            <person name="An D.S."/>
            <person name="Siddiqi M.Z."/>
            <person name="Kim K.H."/>
            <person name="Yu H.S."/>
            <person name="Im W.T."/>
        </authorList>
    </citation>
    <scope>NUCLEOTIDE SEQUENCE [LARGE SCALE GENOMIC DNA]</scope>
    <source>
        <strain evidence="6 7">BR7-21</strain>
    </source>
</reference>
<keyword evidence="7" id="KW-1185">Reference proteome</keyword>
<dbReference type="KEGG" id="bsol:FSW04_03935"/>
<dbReference type="SUPFAM" id="SSF117130">
    <property type="entry name" value="CsrA-like"/>
    <property type="match status" value="1"/>
</dbReference>
<keyword evidence="2 5" id="KW-0678">Repressor</keyword>
<dbReference type="InterPro" id="IPR036107">
    <property type="entry name" value="CsrA_sf"/>
</dbReference>
<dbReference type="GO" id="GO:1902208">
    <property type="term" value="P:regulation of bacterial-type flagellum assembly"/>
    <property type="evidence" value="ECO:0007669"/>
    <property type="project" value="UniProtKB-UniRule"/>
</dbReference>
<dbReference type="GO" id="GO:0005829">
    <property type="term" value="C:cytosol"/>
    <property type="evidence" value="ECO:0007669"/>
    <property type="project" value="TreeGrafter"/>
</dbReference>
<comment type="subcellular location">
    <subcellularLocation>
        <location evidence="5">Cytoplasm</location>
    </subcellularLocation>
</comment>
<evidence type="ECO:0000256" key="5">
    <source>
        <dbReference type="HAMAP-Rule" id="MF_00167"/>
    </source>
</evidence>
<dbReference type="GO" id="GO:0006402">
    <property type="term" value="P:mRNA catabolic process"/>
    <property type="evidence" value="ECO:0007669"/>
    <property type="project" value="InterPro"/>
</dbReference>
<keyword evidence="4 5" id="KW-0694">RNA-binding</keyword>
<dbReference type="PANTHER" id="PTHR34984">
    <property type="entry name" value="CARBON STORAGE REGULATOR"/>
    <property type="match status" value="1"/>
</dbReference>